<dbReference type="PROSITE" id="PS51915">
    <property type="entry name" value="ZAD"/>
    <property type="match status" value="1"/>
</dbReference>
<evidence type="ECO:0000256" key="9">
    <source>
        <dbReference type="SAM" id="MobiDB-lite"/>
    </source>
</evidence>
<dbReference type="InterPro" id="IPR012934">
    <property type="entry name" value="Znf_AD"/>
</dbReference>
<evidence type="ECO:0008006" key="13">
    <source>
        <dbReference type="Google" id="ProtNLM"/>
    </source>
</evidence>
<dbReference type="FunFam" id="3.30.160.60:FF:000145">
    <property type="entry name" value="Zinc finger protein 574"/>
    <property type="match status" value="2"/>
</dbReference>
<gene>
    <name evidence="12" type="ORF">g.14055</name>
</gene>
<dbReference type="InterPro" id="IPR013087">
    <property type="entry name" value="Znf_C2H2_type"/>
</dbReference>
<keyword evidence="6" id="KW-0539">Nucleus</keyword>
<accession>A0A1B6CCA0</accession>
<organism evidence="12">
    <name type="scientific">Clastoptera arizonana</name>
    <name type="common">Arizona spittle bug</name>
    <dbReference type="NCBI Taxonomy" id="38151"/>
    <lineage>
        <taxon>Eukaryota</taxon>
        <taxon>Metazoa</taxon>
        <taxon>Ecdysozoa</taxon>
        <taxon>Arthropoda</taxon>
        <taxon>Hexapoda</taxon>
        <taxon>Insecta</taxon>
        <taxon>Pterygota</taxon>
        <taxon>Neoptera</taxon>
        <taxon>Paraneoptera</taxon>
        <taxon>Hemiptera</taxon>
        <taxon>Auchenorrhyncha</taxon>
        <taxon>Cercopoidea</taxon>
        <taxon>Clastopteridae</taxon>
        <taxon>Clastoptera</taxon>
    </lineage>
</organism>
<evidence type="ECO:0000256" key="2">
    <source>
        <dbReference type="ARBA" id="ARBA00022723"/>
    </source>
</evidence>
<feature type="domain" description="C2H2-type" evidence="10">
    <location>
        <begin position="252"/>
        <end position="279"/>
    </location>
</feature>
<evidence type="ECO:0000256" key="3">
    <source>
        <dbReference type="ARBA" id="ARBA00022737"/>
    </source>
</evidence>
<keyword evidence="3" id="KW-0677">Repeat</keyword>
<evidence type="ECO:0000313" key="12">
    <source>
        <dbReference type="EMBL" id="JAS11084.1"/>
    </source>
</evidence>
<keyword evidence="4 7" id="KW-0863">Zinc-finger</keyword>
<evidence type="ECO:0000259" key="11">
    <source>
        <dbReference type="PROSITE" id="PS51915"/>
    </source>
</evidence>
<proteinExistence type="predicted"/>
<evidence type="ECO:0000256" key="4">
    <source>
        <dbReference type="ARBA" id="ARBA00022771"/>
    </source>
</evidence>
<protein>
    <recommendedName>
        <fullName evidence="13">Protein krueppel</fullName>
    </recommendedName>
</protein>
<dbReference type="FunFam" id="3.30.160.60:FF:001049">
    <property type="entry name" value="zinc finger protein 319"/>
    <property type="match status" value="1"/>
</dbReference>
<evidence type="ECO:0000259" key="10">
    <source>
        <dbReference type="PROSITE" id="PS50157"/>
    </source>
</evidence>
<feature type="binding site" evidence="8">
    <location>
        <position position="59"/>
    </location>
    <ligand>
        <name>Zn(2+)</name>
        <dbReference type="ChEBI" id="CHEBI:29105"/>
    </ligand>
</feature>
<feature type="domain" description="C2H2-type" evidence="10">
    <location>
        <begin position="223"/>
        <end position="251"/>
    </location>
</feature>
<feature type="domain" description="ZAD" evidence="11">
    <location>
        <begin position="10"/>
        <end position="86"/>
    </location>
</feature>
<keyword evidence="2 8" id="KW-0479">Metal-binding</keyword>
<evidence type="ECO:0000256" key="6">
    <source>
        <dbReference type="ARBA" id="ARBA00023242"/>
    </source>
</evidence>
<evidence type="ECO:0000256" key="7">
    <source>
        <dbReference type="PROSITE-ProRule" id="PRU00042"/>
    </source>
</evidence>
<dbReference type="EMBL" id="GEDC01026214">
    <property type="protein sequence ID" value="JAS11084.1"/>
    <property type="molecule type" value="Transcribed_RNA"/>
</dbReference>
<dbReference type="Gene3D" id="3.40.1800.20">
    <property type="match status" value="1"/>
</dbReference>
<name>A0A1B6CCA0_9HEMI</name>
<keyword evidence="5 8" id="KW-0862">Zinc</keyword>
<feature type="domain" description="C2H2-type" evidence="10">
    <location>
        <begin position="394"/>
        <end position="420"/>
    </location>
</feature>
<dbReference type="PROSITE" id="PS50157">
    <property type="entry name" value="ZINC_FINGER_C2H2_2"/>
    <property type="match status" value="6"/>
</dbReference>
<feature type="domain" description="C2H2-type" evidence="10">
    <location>
        <begin position="280"/>
        <end position="307"/>
    </location>
</feature>
<dbReference type="SMART" id="SM00355">
    <property type="entry name" value="ZnF_C2H2"/>
    <property type="match status" value="7"/>
</dbReference>
<feature type="binding site" evidence="8">
    <location>
        <position position="15"/>
    </location>
    <ligand>
        <name>Zn(2+)</name>
        <dbReference type="ChEBI" id="CHEBI:29105"/>
    </ligand>
</feature>
<dbReference type="AlphaFoldDB" id="A0A1B6CCA0"/>
<evidence type="ECO:0000256" key="8">
    <source>
        <dbReference type="PROSITE-ProRule" id="PRU01263"/>
    </source>
</evidence>
<reference evidence="12" key="1">
    <citation type="submission" date="2015-12" db="EMBL/GenBank/DDBJ databases">
        <title>De novo transcriptome assembly of four potential Pierce s Disease insect vectors from Arizona vineyards.</title>
        <authorList>
            <person name="Tassone E.E."/>
        </authorList>
    </citation>
    <scope>NUCLEOTIDE SEQUENCE</scope>
</reference>
<feature type="binding site" evidence="8">
    <location>
        <position position="62"/>
    </location>
    <ligand>
        <name>Zn(2+)</name>
        <dbReference type="ChEBI" id="CHEBI:29105"/>
    </ligand>
</feature>
<feature type="domain" description="C2H2-type" evidence="10">
    <location>
        <begin position="365"/>
        <end position="393"/>
    </location>
</feature>
<comment type="subcellular location">
    <subcellularLocation>
        <location evidence="1">Nucleus</location>
    </subcellularLocation>
</comment>
<dbReference type="Gene3D" id="3.30.160.60">
    <property type="entry name" value="Classic Zinc Finger"/>
    <property type="match status" value="6"/>
</dbReference>
<dbReference type="PANTHER" id="PTHR24408">
    <property type="entry name" value="ZINC FINGER PROTEIN"/>
    <property type="match status" value="1"/>
</dbReference>
<dbReference type="GO" id="GO:0005634">
    <property type="term" value="C:nucleus"/>
    <property type="evidence" value="ECO:0007669"/>
    <property type="project" value="UniProtKB-SubCell"/>
</dbReference>
<dbReference type="GO" id="GO:0008270">
    <property type="term" value="F:zinc ion binding"/>
    <property type="evidence" value="ECO:0007669"/>
    <property type="project" value="UniProtKB-UniRule"/>
</dbReference>
<dbReference type="Pfam" id="PF00096">
    <property type="entry name" value="zf-C2H2"/>
    <property type="match status" value="5"/>
</dbReference>
<feature type="compositionally biased region" description="Polar residues" evidence="9">
    <location>
        <begin position="171"/>
        <end position="185"/>
    </location>
</feature>
<evidence type="ECO:0000256" key="5">
    <source>
        <dbReference type="ARBA" id="ARBA00022833"/>
    </source>
</evidence>
<dbReference type="PROSITE" id="PS00028">
    <property type="entry name" value="ZINC_FINGER_C2H2_1"/>
    <property type="match status" value="5"/>
</dbReference>
<dbReference type="SMART" id="SM00868">
    <property type="entry name" value="zf-AD"/>
    <property type="match status" value="1"/>
</dbReference>
<feature type="domain" description="C2H2-type" evidence="10">
    <location>
        <begin position="337"/>
        <end position="364"/>
    </location>
</feature>
<feature type="region of interest" description="Disordered" evidence="9">
    <location>
        <begin position="164"/>
        <end position="185"/>
    </location>
</feature>
<dbReference type="GO" id="GO:0000981">
    <property type="term" value="F:DNA-binding transcription factor activity, RNA polymerase II-specific"/>
    <property type="evidence" value="ECO:0007669"/>
    <property type="project" value="TreeGrafter"/>
</dbReference>
<evidence type="ECO:0000256" key="1">
    <source>
        <dbReference type="ARBA" id="ARBA00004123"/>
    </source>
</evidence>
<dbReference type="InterPro" id="IPR036236">
    <property type="entry name" value="Znf_C2H2_sf"/>
</dbReference>
<dbReference type="Pfam" id="PF07776">
    <property type="entry name" value="zf-AD"/>
    <property type="match status" value="1"/>
</dbReference>
<dbReference type="SUPFAM" id="SSF57667">
    <property type="entry name" value="beta-beta-alpha zinc fingers"/>
    <property type="match status" value="4"/>
</dbReference>
<dbReference type="PANTHER" id="PTHR24408:SF58">
    <property type="entry name" value="TRANSCRIPTION FACTOR (TFIIIA), PUTATIVE (AFU_ORTHOLOGUE AFUA_1G05150)-RELATED"/>
    <property type="match status" value="1"/>
</dbReference>
<dbReference type="GO" id="GO:0043565">
    <property type="term" value="F:sequence-specific DNA binding"/>
    <property type="evidence" value="ECO:0007669"/>
    <property type="project" value="TreeGrafter"/>
</dbReference>
<dbReference type="SUPFAM" id="SSF57716">
    <property type="entry name" value="Glucocorticoid receptor-like (DNA-binding domain)"/>
    <property type="match status" value="1"/>
</dbReference>
<feature type="binding site" evidence="8">
    <location>
        <position position="12"/>
    </location>
    <ligand>
        <name>Zn(2+)</name>
        <dbReference type="ChEBI" id="CHEBI:29105"/>
    </ligand>
</feature>
<sequence length="420" mass="47507">MMDGNMIGGKLCRLCLLEAEVMCPIFVKNGPQGTALPQRIMSCAQIKVAEDDGLPSSICYQCLAQVDKSYQFKLQCEKSDASLRQHLQEKLDSEADGWDVMNFTPEVIINEGDMHEQTGENGEHVESESDESLKSLTQPYQLSAVEALLRHHGTEIKVQGVTPNNKEHKSQQVVPSNGSNENVYPQNGEEYYPMYGGVEATMLFNEVGQAGPSPKSRDGQKLFQCRLCPKSYSFSSALSRHKAVHNTALRPHVCQICKKGFAEPEKLERHTKTHLGDQSYNCETCGRVFKALATFEKHKLMTQGKCRMFSCKHCKIGFPSRTKLKIHICGTDEEISYNCPECNKSFNRKANLETHMGTHTGERPFLCTVCGKGFRQKVNLMEHFQRKHSQVRPYNCDVCGSRFVTKQDLVRHYRKHIDDD</sequence>